<evidence type="ECO:0000259" key="11">
    <source>
        <dbReference type="Pfam" id="PF05698"/>
    </source>
</evidence>
<dbReference type="GO" id="GO:0015031">
    <property type="term" value="P:protein transport"/>
    <property type="evidence" value="ECO:0007669"/>
    <property type="project" value="InterPro"/>
</dbReference>
<dbReference type="InterPro" id="IPR036611">
    <property type="entry name" value="Trigger_fac_ribosome-bd_sf"/>
</dbReference>
<evidence type="ECO:0000256" key="1">
    <source>
        <dbReference type="ARBA" id="ARBA00000971"/>
    </source>
</evidence>
<dbReference type="EC" id="5.2.1.8" evidence="4"/>
<organism evidence="12 14">
    <name type="scientific">Jejuia pallidilutea</name>
    <dbReference type="NCBI Taxonomy" id="504487"/>
    <lineage>
        <taxon>Bacteria</taxon>
        <taxon>Pseudomonadati</taxon>
        <taxon>Bacteroidota</taxon>
        <taxon>Flavobacteriia</taxon>
        <taxon>Flavobacteriales</taxon>
        <taxon>Flavobacteriaceae</taxon>
        <taxon>Jejuia</taxon>
    </lineage>
</organism>
<comment type="catalytic activity">
    <reaction evidence="1">
        <text>[protein]-peptidylproline (omega=180) = [protein]-peptidylproline (omega=0)</text>
        <dbReference type="Rhea" id="RHEA:16237"/>
        <dbReference type="Rhea" id="RHEA-COMP:10747"/>
        <dbReference type="Rhea" id="RHEA-COMP:10748"/>
        <dbReference type="ChEBI" id="CHEBI:83833"/>
        <dbReference type="ChEBI" id="CHEBI:83834"/>
        <dbReference type="EC" id="5.2.1.8"/>
    </reaction>
</comment>
<comment type="subcellular location">
    <subcellularLocation>
        <location evidence="2">Cytoplasm</location>
    </subcellularLocation>
</comment>
<evidence type="ECO:0000256" key="9">
    <source>
        <dbReference type="ARBA" id="ARBA00029986"/>
    </source>
</evidence>
<dbReference type="Pfam" id="PF05698">
    <property type="entry name" value="Trigger_C"/>
    <property type="match status" value="1"/>
</dbReference>
<reference evidence="15" key="1">
    <citation type="journal article" date="2014" name="Genome Announc.">
        <title>Draft Genome Sequence of Marine Flavobacterium Jejuia pallidilutea Strain 11shimoA1 and Pigmentation Mutants.</title>
        <authorList>
            <person name="Takatani N."/>
            <person name="Nakanishi M."/>
            <person name="Meirelles P."/>
            <person name="Mino S."/>
            <person name="Suda W."/>
            <person name="Oshima K."/>
            <person name="Hattori M."/>
            <person name="Ohkuma M."/>
            <person name="Hosokawa M."/>
            <person name="Miyashita K."/>
            <person name="Thompson F.L."/>
            <person name="Niwa A."/>
            <person name="Sawabe T."/>
            <person name="Sawabe T."/>
        </authorList>
    </citation>
    <scope>NUCLEOTIDE SEQUENCE [LARGE SCALE GENOMIC DNA]</scope>
    <source>
        <strain evidence="15">JCM 19538</strain>
    </source>
</reference>
<feature type="domain" description="Trigger factor ribosome-binding bacterial" evidence="10">
    <location>
        <begin position="1"/>
        <end position="146"/>
    </location>
</feature>
<dbReference type="EMBL" id="BBNR01000012">
    <property type="protein sequence ID" value="GAL67704.1"/>
    <property type="molecule type" value="Genomic_DNA"/>
</dbReference>
<dbReference type="AlphaFoldDB" id="A0A090VWQ3"/>
<dbReference type="GO" id="GO:0005737">
    <property type="term" value="C:cytoplasm"/>
    <property type="evidence" value="ECO:0007669"/>
    <property type="project" value="UniProtKB-SubCell"/>
</dbReference>
<sequence>MNITRENLDALNAVVKVDIAKEDYSDKVEKILSDYRKTANIPGFRKGHVPMGMVKKQYGKAVLVDEVNKLLQDALNKYLTEEKLDVLGQPLPKPQDNIDWDADGFSFEFELGLAPEFDVELKSKKAITHYNIIADDKMIDEQIERIQKQYGKLVSQDTVEEDSEITGTYTNEEEDIDNTVTLTLDKFKGKATSKQFIGAKVGDVIVLKTKELYDDDHELMHALKIDHDRAHGLDIEVSFTITEINKRELADLDQDLFDKLFGKGEVTSVTELKTKIKEDAEKQFKQQSDQKLLNDVTEYLVDNTKFDLPGEFLTKWMQTSGENEMDAEQAKEEYEKSEKSLRYQLIEGKLIEDNNIQVTVEDIKAHAKEMIKVQMAQFGQMNPSDEELDGIAARVLGNQEEARRISEQLISQKLIELYKEKANLKVKELSYENFVKEVYGDK</sequence>
<evidence type="ECO:0000313" key="15">
    <source>
        <dbReference type="Proteomes" id="UP000030184"/>
    </source>
</evidence>
<dbReference type="RefSeq" id="WP_042244324.1">
    <property type="nucleotide sequence ID" value="NZ_BBNR01000012.1"/>
</dbReference>
<keyword evidence="12" id="KW-0132">Cell division</keyword>
<dbReference type="EMBL" id="BBNY01000002">
    <property type="protein sequence ID" value="GAL88343.1"/>
    <property type="molecule type" value="Genomic_DNA"/>
</dbReference>
<accession>A0A090VWQ3</accession>
<dbReference type="Pfam" id="PF05697">
    <property type="entry name" value="Trigger_N"/>
    <property type="match status" value="1"/>
</dbReference>
<dbReference type="PIRSF" id="PIRSF003095">
    <property type="entry name" value="Trigger_factor"/>
    <property type="match status" value="1"/>
</dbReference>
<evidence type="ECO:0000256" key="4">
    <source>
        <dbReference type="ARBA" id="ARBA00013194"/>
    </source>
</evidence>
<dbReference type="Gene3D" id="3.30.70.1050">
    <property type="entry name" value="Trigger factor ribosome-binding domain"/>
    <property type="match status" value="1"/>
</dbReference>
<dbReference type="NCBIfam" id="TIGR00115">
    <property type="entry name" value="tig"/>
    <property type="match status" value="1"/>
</dbReference>
<evidence type="ECO:0000259" key="10">
    <source>
        <dbReference type="Pfam" id="PF05697"/>
    </source>
</evidence>
<dbReference type="GO" id="GO:0051083">
    <property type="term" value="P:'de novo' cotranslational protein folding"/>
    <property type="evidence" value="ECO:0007669"/>
    <property type="project" value="TreeGrafter"/>
</dbReference>
<evidence type="ECO:0000313" key="12">
    <source>
        <dbReference type="EMBL" id="GAL67704.1"/>
    </source>
</evidence>
<dbReference type="InterPro" id="IPR037041">
    <property type="entry name" value="Trigger_fac_C_sf"/>
</dbReference>
<evidence type="ECO:0000313" key="14">
    <source>
        <dbReference type="Proteomes" id="UP000029641"/>
    </source>
</evidence>
<evidence type="ECO:0000256" key="7">
    <source>
        <dbReference type="ARBA" id="ARBA00023186"/>
    </source>
</evidence>
<dbReference type="GO" id="GO:0044183">
    <property type="term" value="F:protein folding chaperone"/>
    <property type="evidence" value="ECO:0007669"/>
    <property type="project" value="TreeGrafter"/>
</dbReference>
<dbReference type="GO" id="GO:0043022">
    <property type="term" value="F:ribosome binding"/>
    <property type="evidence" value="ECO:0007669"/>
    <property type="project" value="TreeGrafter"/>
</dbReference>
<evidence type="ECO:0000256" key="2">
    <source>
        <dbReference type="ARBA" id="ARBA00004496"/>
    </source>
</evidence>
<gene>
    <name evidence="12" type="ORF">JCM19301_991</name>
    <name evidence="13" type="ORF">JCM19538_1669</name>
</gene>
<dbReference type="STRING" id="504487.JCM19538_1669"/>
<dbReference type="PANTHER" id="PTHR30560:SF3">
    <property type="entry name" value="TRIGGER FACTOR-LIKE PROTEIN TIG, CHLOROPLASTIC"/>
    <property type="match status" value="1"/>
</dbReference>
<keyword evidence="15" id="KW-1185">Reference proteome</keyword>
<dbReference type="InterPro" id="IPR008881">
    <property type="entry name" value="Trigger_fac_ribosome-bd_bac"/>
</dbReference>
<protein>
    <recommendedName>
        <fullName evidence="5">Trigger factor</fullName>
        <ecNumber evidence="4">5.2.1.8</ecNumber>
    </recommendedName>
    <alternativeName>
        <fullName evidence="9">PPIase</fullName>
    </alternativeName>
</protein>
<evidence type="ECO:0000256" key="5">
    <source>
        <dbReference type="ARBA" id="ARBA00016902"/>
    </source>
</evidence>
<name>A0A090VWQ3_9FLAO</name>
<comment type="similarity">
    <text evidence="3">Belongs to the FKBP-type PPIase family. Tig subfamily.</text>
</comment>
<keyword evidence="12" id="KW-0131">Cell cycle</keyword>
<dbReference type="InterPro" id="IPR008880">
    <property type="entry name" value="Trigger_fac_C"/>
</dbReference>
<dbReference type="Proteomes" id="UP000030184">
    <property type="component" value="Unassembled WGS sequence"/>
</dbReference>
<proteinExistence type="inferred from homology"/>
<dbReference type="SUPFAM" id="SSF102735">
    <property type="entry name" value="Trigger factor ribosome-binding domain"/>
    <property type="match status" value="1"/>
</dbReference>
<dbReference type="GO" id="GO:0003755">
    <property type="term" value="F:peptidyl-prolyl cis-trans isomerase activity"/>
    <property type="evidence" value="ECO:0007669"/>
    <property type="project" value="UniProtKB-KW"/>
</dbReference>
<dbReference type="GO" id="GO:0051301">
    <property type="term" value="P:cell division"/>
    <property type="evidence" value="ECO:0007669"/>
    <property type="project" value="UniProtKB-KW"/>
</dbReference>
<dbReference type="Gene3D" id="1.10.3120.10">
    <property type="entry name" value="Trigger factor, C-terminal domain"/>
    <property type="match status" value="1"/>
</dbReference>
<dbReference type="InterPro" id="IPR027304">
    <property type="entry name" value="Trigger_fact/SurA_dom_sf"/>
</dbReference>
<comment type="caution">
    <text evidence="12">The sequence shown here is derived from an EMBL/GenBank/DDBJ whole genome shotgun (WGS) entry which is preliminary data.</text>
</comment>
<keyword evidence="6" id="KW-0697">Rotamase</keyword>
<dbReference type="OrthoDB" id="9767721at2"/>
<evidence type="ECO:0000256" key="3">
    <source>
        <dbReference type="ARBA" id="ARBA00005464"/>
    </source>
</evidence>
<evidence type="ECO:0000256" key="8">
    <source>
        <dbReference type="ARBA" id="ARBA00023235"/>
    </source>
</evidence>
<dbReference type="GO" id="GO:0043335">
    <property type="term" value="P:protein unfolding"/>
    <property type="evidence" value="ECO:0007669"/>
    <property type="project" value="TreeGrafter"/>
</dbReference>
<feature type="domain" description="Trigger factor C-terminal" evidence="11">
    <location>
        <begin position="268"/>
        <end position="396"/>
    </location>
</feature>
<dbReference type="Proteomes" id="UP000029641">
    <property type="component" value="Unassembled WGS sequence"/>
</dbReference>
<evidence type="ECO:0000256" key="6">
    <source>
        <dbReference type="ARBA" id="ARBA00023110"/>
    </source>
</evidence>
<dbReference type="PANTHER" id="PTHR30560">
    <property type="entry name" value="TRIGGER FACTOR CHAPERONE AND PEPTIDYL-PROLYL CIS/TRANS ISOMERASE"/>
    <property type="match status" value="1"/>
</dbReference>
<keyword evidence="8 12" id="KW-0413">Isomerase</keyword>
<evidence type="ECO:0000313" key="13">
    <source>
        <dbReference type="EMBL" id="GAL88343.1"/>
    </source>
</evidence>
<dbReference type="eggNOG" id="COG0544">
    <property type="taxonomic scope" value="Bacteria"/>
</dbReference>
<dbReference type="InterPro" id="IPR005215">
    <property type="entry name" value="Trig_fac"/>
</dbReference>
<keyword evidence="7" id="KW-0143">Chaperone</keyword>
<dbReference type="SUPFAM" id="SSF109998">
    <property type="entry name" value="Triger factor/SurA peptide-binding domain-like"/>
    <property type="match status" value="1"/>
</dbReference>